<proteinExistence type="predicted"/>
<evidence type="ECO:0000313" key="1">
    <source>
        <dbReference type="EMBL" id="KIJ11840.1"/>
    </source>
</evidence>
<gene>
    <name evidence="1" type="ORF">PAXINDRAFT_83873</name>
</gene>
<reference evidence="1 2" key="1">
    <citation type="submission" date="2014-06" db="EMBL/GenBank/DDBJ databases">
        <authorList>
            <consortium name="DOE Joint Genome Institute"/>
            <person name="Kuo A."/>
            <person name="Kohler A."/>
            <person name="Nagy L.G."/>
            <person name="Floudas D."/>
            <person name="Copeland A."/>
            <person name="Barry K.W."/>
            <person name="Cichocki N."/>
            <person name="Veneault-Fourrey C."/>
            <person name="LaButti K."/>
            <person name="Lindquist E.A."/>
            <person name="Lipzen A."/>
            <person name="Lundell T."/>
            <person name="Morin E."/>
            <person name="Murat C."/>
            <person name="Sun H."/>
            <person name="Tunlid A."/>
            <person name="Henrissat B."/>
            <person name="Grigoriev I.V."/>
            <person name="Hibbett D.S."/>
            <person name="Martin F."/>
            <person name="Nordberg H.P."/>
            <person name="Cantor M.N."/>
            <person name="Hua S.X."/>
        </authorList>
    </citation>
    <scope>NUCLEOTIDE SEQUENCE [LARGE SCALE GENOMIC DNA]</scope>
    <source>
        <strain evidence="1 2">ATCC 200175</strain>
    </source>
</reference>
<evidence type="ECO:0000313" key="2">
    <source>
        <dbReference type="Proteomes" id="UP000053647"/>
    </source>
</evidence>
<dbReference type="AlphaFoldDB" id="A0A0C9T846"/>
<accession>A0A0C9T846</accession>
<dbReference type="Proteomes" id="UP000053647">
    <property type="component" value="Unassembled WGS sequence"/>
</dbReference>
<sequence length="183" mass="20008">SNVKEASATLPKSVLAKGGAFISMYQREAMWVSFKLQNEDRKPLAVKVSVGVNALTGLAQNVSAQGKQDFLPISGRNGQLWLDGISTSPGVVRQFVAMPLGKGYTAEGQVTGAEVGLLVCFQPWFMLSFQNVGGIQIDVFPKYDIPRMEFGYLACDVNMYKTARQLGLKVGEPIQLTSRVWML</sequence>
<feature type="non-terminal residue" evidence="1">
    <location>
        <position position="183"/>
    </location>
</feature>
<dbReference type="OrthoDB" id="428577at2759"/>
<name>A0A0C9T846_PAXIN</name>
<protein>
    <submittedName>
        <fullName evidence="1">Uncharacterized protein</fullName>
    </submittedName>
</protein>
<keyword evidence="2" id="KW-1185">Reference proteome</keyword>
<organism evidence="1 2">
    <name type="scientific">Paxillus involutus ATCC 200175</name>
    <dbReference type="NCBI Taxonomy" id="664439"/>
    <lineage>
        <taxon>Eukaryota</taxon>
        <taxon>Fungi</taxon>
        <taxon>Dikarya</taxon>
        <taxon>Basidiomycota</taxon>
        <taxon>Agaricomycotina</taxon>
        <taxon>Agaricomycetes</taxon>
        <taxon>Agaricomycetidae</taxon>
        <taxon>Boletales</taxon>
        <taxon>Paxilineae</taxon>
        <taxon>Paxillaceae</taxon>
        <taxon>Paxillus</taxon>
    </lineage>
</organism>
<dbReference type="EMBL" id="KN819372">
    <property type="protein sequence ID" value="KIJ11840.1"/>
    <property type="molecule type" value="Genomic_DNA"/>
</dbReference>
<reference evidence="2" key="2">
    <citation type="submission" date="2015-01" db="EMBL/GenBank/DDBJ databases">
        <title>Evolutionary Origins and Diversification of the Mycorrhizal Mutualists.</title>
        <authorList>
            <consortium name="DOE Joint Genome Institute"/>
            <consortium name="Mycorrhizal Genomics Consortium"/>
            <person name="Kohler A."/>
            <person name="Kuo A."/>
            <person name="Nagy L.G."/>
            <person name="Floudas D."/>
            <person name="Copeland A."/>
            <person name="Barry K.W."/>
            <person name="Cichocki N."/>
            <person name="Veneault-Fourrey C."/>
            <person name="LaButti K."/>
            <person name="Lindquist E.A."/>
            <person name="Lipzen A."/>
            <person name="Lundell T."/>
            <person name="Morin E."/>
            <person name="Murat C."/>
            <person name="Riley R."/>
            <person name="Ohm R."/>
            <person name="Sun H."/>
            <person name="Tunlid A."/>
            <person name="Henrissat B."/>
            <person name="Grigoriev I.V."/>
            <person name="Hibbett D.S."/>
            <person name="Martin F."/>
        </authorList>
    </citation>
    <scope>NUCLEOTIDE SEQUENCE [LARGE SCALE GENOMIC DNA]</scope>
    <source>
        <strain evidence="2">ATCC 200175</strain>
    </source>
</reference>
<dbReference type="HOGENOM" id="CLU_093545_0_0_1"/>